<dbReference type="Pfam" id="PF20147">
    <property type="entry name" value="Crinkler"/>
    <property type="match status" value="1"/>
</dbReference>
<dbReference type="InterPro" id="IPR045379">
    <property type="entry name" value="Crinkler_N"/>
</dbReference>
<evidence type="ECO:0000259" key="4">
    <source>
        <dbReference type="Pfam" id="PF20147"/>
    </source>
</evidence>
<dbReference type="AlphaFoldDB" id="A0A397UIH2"/>
<comment type="subcellular location">
    <subcellularLocation>
        <location evidence="1">Host cell</location>
    </subcellularLocation>
    <subcellularLocation>
        <location evidence="2">Secreted</location>
    </subcellularLocation>
</comment>
<evidence type="ECO:0000256" key="3">
    <source>
        <dbReference type="ARBA" id="ARBA00022525"/>
    </source>
</evidence>
<name>A0A397UIH2_9GLOM</name>
<gene>
    <name evidence="5" type="ORF">C2G38_2146311</name>
</gene>
<evidence type="ECO:0000256" key="1">
    <source>
        <dbReference type="ARBA" id="ARBA00004340"/>
    </source>
</evidence>
<keyword evidence="3" id="KW-0964">Secreted</keyword>
<dbReference type="Proteomes" id="UP000266673">
    <property type="component" value="Unassembled WGS sequence"/>
</dbReference>
<proteinExistence type="predicted"/>
<comment type="caution">
    <text evidence="5">The sequence shown here is derived from an EMBL/GenBank/DDBJ whole genome shotgun (WGS) entry which is preliminary data.</text>
</comment>
<feature type="domain" description="Crinkler effector protein N-terminal" evidence="4">
    <location>
        <begin position="10"/>
        <end position="113"/>
    </location>
</feature>
<dbReference type="GO" id="GO:0043657">
    <property type="term" value="C:host cell"/>
    <property type="evidence" value="ECO:0007669"/>
    <property type="project" value="UniProtKB-SubCell"/>
</dbReference>
<dbReference type="GO" id="GO:0005576">
    <property type="term" value="C:extracellular region"/>
    <property type="evidence" value="ECO:0007669"/>
    <property type="project" value="UniProtKB-SubCell"/>
</dbReference>
<evidence type="ECO:0000256" key="2">
    <source>
        <dbReference type="ARBA" id="ARBA00004613"/>
    </source>
</evidence>
<reference evidence="5 6" key="1">
    <citation type="submission" date="2018-06" db="EMBL/GenBank/DDBJ databases">
        <title>Comparative genomics reveals the genomic features of Rhizophagus irregularis, R. cerebriforme, R. diaphanum and Gigaspora rosea, and their symbiotic lifestyle signature.</title>
        <authorList>
            <person name="Morin E."/>
            <person name="San Clemente H."/>
            <person name="Chen E.C.H."/>
            <person name="De La Providencia I."/>
            <person name="Hainaut M."/>
            <person name="Kuo A."/>
            <person name="Kohler A."/>
            <person name="Murat C."/>
            <person name="Tang N."/>
            <person name="Roy S."/>
            <person name="Loubradou J."/>
            <person name="Henrissat B."/>
            <person name="Grigoriev I.V."/>
            <person name="Corradi N."/>
            <person name="Roux C."/>
            <person name="Martin F.M."/>
        </authorList>
    </citation>
    <scope>NUCLEOTIDE SEQUENCE [LARGE SCALE GENOMIC DNA]</scope>
    <source>
        <strain evidence="5 6">DAOM 194757</strain>
    </source>
</reference>
<evidence type="ECO:0000313" key="6">
    <source>
        <dbReference type="Proteomes" id="UP000266673"/>
    </source>
</evidence>
<organism evidence="5 6">
    <name type="scientific">Gigaspora rosea</name>
    <dbReference type="NCBI Taxonomy" id="44941"/>
    <lineage>
        <taxon>Eukaryota</taxon>
        <taxon>Fungi</taxon>
        <taxon>Fungi incertae sedis</taxon>
        <taxon>Mucoromycota</taxon>
        <taxon>Glomeromycotina</taxon>
        <taxon>Glomeromycetes</taxon>
        <taxon>Diversisporales</taxon>
        <taxon>Gigasporaceae</taxon>
        <taxon>Gigaspora</taxon>
    </lineage>
</organism>
<dbReference type="OrthoDB" id="2436716at2759"/>
<dbReference type="STRING" id="44941.A0A397UIH2"/>
<accession>A0A397UIH2</accession>
<dbReference type="EMBL" id="QKWP01001309">
    <property type="protein sequence ID" value="RIB09934.1"/>
    <property type="molecule type" value="Genomic_DNA"/>
</dbReference>
<protein>
    <recommendedName>
        <fullName evidence="4">Crinkler effector protein N-terminal domain-containing protein</fullName>
    </recommendedName>
</protein>
<sequence length="189" mass="21751">MSVVISGMPIALFCLVRESKPPFKVTIGRDNDISDFKKNIKNKILNEFPNSAINKIKLWKLNEPVSSKNIEELQNITLQDNENVTLLDETNDIVDYWAEGQIPLKKCIHVIVEPEHLTKKRRIEQGWKSYIASDSYSVELPSKIIDMLKDNKFVPDPRTTFRAAFQNLYVGKSITLPLLGQLFKTKIYK</sequence>
<keyword evidence="6" id="KW-1185">Reference proteome</keyword>
<evidence type="ECO:0000313" key="5">
    <source>
        <dbReference type="EMBL" id="RIB09934.1"/>
    </source>
</evidence>